<dbReference type="InterPro" id="IPR021322">
    <property type="entry name" value="DUF2924"/>
</dbReference>
<keyword evidence="2" id="KW-1185">Reference proteome</keyword>
<protein>
    <submittedName>
        <fullName evidence="1">DUF2924 domain-containing protein</fullName>
    </submittedName>
</protein>
<dbReference type="RefSeq" id="WP_249700417.1">
    <property type="nucleotide sequence ID" value="NZ_JAMFLX010000020.1"/>
</dbReference>
<comment type="caution">
    <text evidence="1">The sequence shown here is derived from an EMBL/GenBank/DDBJ whole genome shotgun (WGS) entry which is preliminary data.</text>
</comment>
<reference evidence="1 2" key="1">
    <citation type="submission" date="2022-05" db="EMBL/GenBank/DDBJ databases">
        <authorList>
            <person name="Park J.-S."/>
        </authorList>
    </citation>
    <scope>NUCLEOTIDE SEQUENCE [LARGE SCALE GENOMIC DNA]</scope>
    <source>
        <strain evidence="1 2">2012CJ34-2</strain>
    </source>
</reference>
<sequence>MPEKDNTSASGSMIRTLAGLPRLTNPQLHKLWRDLYNKEPPKIARPHLIRLLAWRMQEIKHGGLDAETRSRLKKDLAIFQRRGRVPGNILKPKVGVRFERLWRGERYCVVVQENGFEWEGRLYRSLSAVAKEITGKSAISGPRFFGLEGAGYEKKR</sequence>
<dbReference type="Proteomes" id="UP001203338">
    <property type="component" value="Unassembled WGS sequence"/>
</dbReference>
<gene>
    <name evidence="1" type="ORF">M3P05_14220</name>
</gene>
<dbReference type="EMBL" id="JAMFLX010000020">
    <property type="protein sequence ID" value="MCL6271081.1"/>
    <property type="molecule type" value="Genomic_DNA"/>
</dbReference>
<name>A0ABT0PIN0_9GAMM</name>
<accession>A0ABT0PIN0</accession>
<dbReference type="Pfam" id="PF11149">
    <property type="entry name" value="DUF2924"/>
    <property type="match status" value="1"/>
</dbReference>
<evidence type="ECO:0000313" key="1">
    <source>
        <dbReference type="EMBL" id="MCL6271081.1"/>
    </source>
</evidence>
<proteinExistence type="predicted"/>
<organism evidence="1 2">
    <name type="scientific">Parendozoicomonas callyspongiae</name>
    <dbReference type="NCBI Taxonomy" id="2942213"/>
    <lineage>
        <taxon>Bacteria</taxon>
        <taxon>Pseudomonadati</taxon>
        <taxon>Pseudomonadota</taxon>
        <taxon>Gammaproteobacteria</taxon>
        <taxon>Oceanospirillales</taxon>
        <taxon>Endozoicomonadaceae</taxon>
        <taxon>Parendozoicomonas</taxon>
    </lineage>
</organism>
<evidence type="ECO:0000313" key="2">
    <source>
        <dbReference type="Proteomes" id="UP001203338"/>
    </source>
</evidence>